<evidence type="ECO:0000256" key="10">
    <source>
        <dbReference type="ARBA" id="ARBA00022989"/>
    </source>
</evidence>
<feature type="transmembrane region" description="Helical" evidence="12">
    <location>
        <begin position="440"/>
        <end position="459"/>
    </location>
</feature>
<gene>
    <name evidence="14" type="ORF">OIDMADRAFT_183102</name>
</gene>
<dbReference type="InterPro" id="IPR007315">
    <property type="entry name" value="PIG-V/Gpi18"/>
</dbReference>
<dbReference type="PANTHER" id="PTHR12468:SF2">
    <property type="entry name" value="GPI MANNOSYLTRANSFERASE 2"/>
    <property type="match status" value="1"/>
</dbReference>
<keyword evidence="15" id="KW-1185">Reference proteome</keyword>
<dbReference type="GO" id="GO:0000009">
    <property type="term" value="F:alpha-1,6-mannosyltransferase activity"/>
    <property type="evidence" value="ECO:0007669"/>
    <property type="project" value="InterPro"/>
</dbReference>
<keyword evidence="13" id="KW-0732">Signal</keyword>
<evidence type="ECO:0000256" key="1">
    <source>
        <dbReference type="ARBA" id="ARBA00004477"/>
    </source>
</evidence>
<reference evidence="15" key="2">
    <citation type="submission" date="2015-01" db="EMBL/GenBank/DDBJ databases">
        <title>Evolutionary Origins and Diversification of the Mycorrhizal Mutualists.</title>
        <authorList>
            <consortium name="DOE Joint Genome Institute"/>
            <consortium name="Mycorrhizal Genomics Consortium"/>
            <person name="Kohler A."/>
            <person name="Kuo A."/>
            <person name="Nagy L.G."/>
            <person name="Floudas D."/>
            <person name="Copeland A."/>
            <person name="Barry K.W."/>
            <person name="Cichocki N."/>
            <person name="Veneault-Fourrey C."/>
            <person name="LaButti K."/>
            <person name="Lindquist E.A."/>
            <person name="Lipzen A."/>
            <person name="Lundell T."/>
            <person name="Morin E."/>
            <person name="Murat C."/>
            <person name="Riley R."/>
            <person name="Ohm R."/>
            <person name="Sun H."/>
            <person name="Tunlid A."/>
            <person name="Henrissat B."/>
            <person name="Grigoriev I.V."/>
            <person name="Hibbett D.S."/>
            <person name="Martin F."/>
        </authorList>
    </citation>
    <scope>NUCLEOTIDE SEQUENCE [LARGE SCALE GENOMIC DNA]</scope>
    <source>
        <strain evidence="15">Zn</strain>
    </source>
</reference>
<organism evidence="14 15">
    <name type="scientific">Oidiodendron maius (strain Zn)</name>
    <dbReference type="NCBI Taxonomy" id="913774"/>
    <lineage>
        <taxon>Eukaryota</taxon>
        <taxon>Fungi</taxon>
        <taxon>Dikarya</taxon>
        <taxon>Ascomycota</taxon>
        <taxon>Pezizomycotina</taxon>
        <taxon>Leotiomycetes</taxon>
        <taxon>Leotiomycetes incertae sedis</taxon>
        <taxon>Myxotrichaceae</taxon>
        <taxon>Oidiodendron</taxon>
    </lineage>
</organism>
<evidence type="ECO:0000256" key="9">
    <source>
        <dbReference type="ARBA" id="ARBA00022824"/>
    </source>
</evidence>
<protein>
    <recommendedName>
        <fullName evidence="4 12">GPI mannosyltransferase 2</fullName>
        <ecNumber evidence="12">2.4.1.-</ecNumber>
    </recommendedName>
</protein>
<name>A0A0C3CBI8_OIDMZ</name>
<comment type="function">
    <text evidence="12">Mannosyltransferase involved in glycosylphosphatidylinositol-anchor biosynthesis.</text>
</comment>
<comment type="subcellular location">
    <subcellularLocation>
        <location evidence="1 12">Endoplasmic reticulum membrane</location>
        <topology evidence="1 12">Multi-pass membrane protein</topology>
    </subcellularLocation>
</comment>
<feature type="chain" id="PRO_5002173093" description="GPI mannosyltransferase 2" evidence="13">
    <location>
        <begin position="39"/>
        <end position="462"/>
    </location>
</feature>
<dbReference type="GO" id="GO:0005789">
    <property type="term" value="C:endoplasmic reticulum membrane"/>
    <property type="evidence" value="ECO:0007669"/>
    <property type="project" value="UniProtKB-SubCell"/>
</dbReference>
<comment type="caution">
    <text evidence="12">Lacks conserved residue(s) required for the propagation of feature annotation.</text>
</comment>
<keyword evidence="6 12" id="KW-0328">Glycosyltransferase</keyword>
<evidence type="ECO:0000313" key="15">
    <source>
        <dbReference type="Proteomes" id="UP000054321"/>
    </source>
</evidence>
<evidence type="ECO:0000256" key="5">
    <source>
        <dbReference type="ARBA" id="ARBA00022502"/>
    </source>
</evidence>
<evidence type="ECO:0000313" key="14">
    <source>
        <dbReference type="EMBL" id="KIM96293.1"/>
    </source>
</evidence>
<dbReference type="Pfam" id="PF04188">
    <property type="entry name" value="Mannosyl_trans2"/>
    <property type="match status" value="1"/>
</dbReference>
<evidence type="ECO:0000256" key="3">
    <source>
        <dbReference type="ARBA" id="ARBA00008698"/>
    </source>
</evidence>
<feature type="transmembrane region" description="Helical" evidence="12">
    <location>
        <begin position="134"/>
        <end position="159"/>
    </location>
</feature>
<dbReference type="GO" id="GO:0031501">
    <property type="term" value="C:mannosyltransferase complex"/>
    <property type="evidence" value="ECO:0007669"/>
    <property type="project" value="TreeGrafter"/>
</dbReference>
<comment type="similarity">
    <text evidence="3 12">Belongs to the PIGV family.</text>
</comment>
<proteinExistence type="inferred from homology"/>
<evidence type="ECO:0000256" key="8">
    <source>
        <dbReference type="ARBA" id="ARBA00022692"/>
    </source>
</evidence>
<dbReference type="HOGENOM" id="CLU_029048_0_0_1"/>
<keyword evidence="8 12" id="KW-0812">Transmembrane</keyword>
<dbReference type="AlphaFoldDB" id="A0A0C3CBI8"/>
<keyword evidence="5 12" id="KW-0337">GPI-anchor biosynthesis</keyword>
<feature type="signal peptide" evidence="13">
    <location>
        <begin position="1"/>
        <end position="38"/>
    </location>
</feature>
<dbReference type="EMBL" id="KN832884">
    <property type="protein sequence ID" value="KIM96293.1"/>
    <property type="molecule type" value="Genomic_DNA"/>
</dbReference>
<evidence type="ECO:0000256" key="6">
    <source>
        <dbReference type="ARBA" id="ARBA00022676"/>
    </source>
</evidence>
<comment type="pathway">
    <text evidence="2 12">Glycolipid biosynthesis; glycosylphosphatidylinositol-anchor biosynthesis.</text>
</comment>
<keyword evidence="10 12" id="KW-1133">Transmembrane helix</keyword>
<evidence type="ECO:0000256" key="2">
    <source>
        <dbReference type="ARBA" id="ARBA00004687"/>
    </source>
</evidence>
<evidence type="ECO:0000256" key="11">
    <source>
        <dbReference type="ARBA" id="ARBA00023136"/>
    </source>
</evidence>
<keyword evidence="9 12" id="KW-0256">Endoplasmic reticulum</keyword>
<evidence type="ECO:0000256" key="4">
    <source>
        <dbReference type="ARBA" id="ARBA00013795"/>
    </source>
</evidence>
<dbReference type="Proteomes" id="UP000054321">
    <property type="component" value="Unassembled WGS sequence"/>
</dbReference>
<feature type="transmembrane region" description="Helical" evidence="12">
    <location>
        <begin position="209"/>
        <end position="232"/>
    </location>
</feature>
<dbReference type="OrthoDB" id="10252502at2759"/>
<reference evidence="14 15" key="1">
    <citation type="submission" date="2014-04" db="EMBL/GenBank/DDBJ databases">
        <authorList>
            <consortium name="DOE Joint Genome Institute"/>
            <person name="Kuo A."/>
            <person name="Martino E."/>
            <person name="Perotto S."/>
            <person name="Kohler A."/>
            <person name="Nagy L.G."/>
            <person name="Floudas D."/>
            <person name="Copeland A."/>
            <person name="Barry K.W."/>
            <person name="Cichocki N."/>
            <person name="Veneault-Fourrey C."/>
            <person name="LaButti K."/>
            <person name="Lindquist E.A."/>
            <person name="Lipzen A."/>
            <person name="Lundell T."/>
            <person name="Morin E."/>
            <person name="Murat C."/>
            <person name="Sun H."/>
            <person name="Tunlid A."/>
            <person name="Henrissat B."/>
            <person name="Grigoriev I.V."/>
            <person name="Hibbett D.S."/>
            <person name="Martin F."/>
            <person name="Nordberg H.P."/>
            <person name="Cantor M.N."/>
            <person name="Hua S.X."/>
        </authorList>
    </citation>
    <scope>NUCLEOTIDE SEQUENCE [LARGE SCALE GENOMIC DNA]</scope>
    <source>
        <strain evidence="14 15">Zn</strain>
    </source>
</reference>
<dbReference type="GO" id="GO:0004376">
    <property type="term" value="F:GPI mannosyltransferase activity"/>
    <property type="evidence" value="ECO:0007669"/>
    <property type="project" value="InterPro"/>
</dbReference>
<keyword evidence="11 12" id="KW-0472">Membrane</keyword>
<accession>A0A0C3CBI8</accession>
<dbReference type="EC" id="2.4.1.-" evidence="12"/>
<dbReference type="STRING" id="913774.A0A0C3CBI8"/>
<dbReference type="PANTHER" id="PTHR12468">
    <property type="entry name" value="GPI MANNOSYLTRANSFERASE 2"/>
    <property type="match status" value="1"/>
</dbReference>
<evidence type="ECO:0000256" key="12">
    <source>
        <dbReference type="RuleBase" id="RU363112"/>
    </source>
</evidence>
<evidence type="ECO:0000256" key="13">
    <source>
        <dbReference type="SAM" id="SignalP"/>
    </source>
</evidence>
<feature type="transmembrane region" description="Helical" evidence="12">
    <location>
        <begin position="335"/>
        <end position="356"/>
    </location>
</feature>
<keyword evidence="7 12" id="KW-0808">Transferase</keyword>
<feature type="transmembrane region" description="Helical" evidence="12">
    <location>
        <begin position="269"/>
        <end position="289"/>
    </location>
</feature>
<dbReference type="FunCoup" id="A0A0C3CBI8">
    <property type="interactions" value="307"/>
</dbReference>
<sequence>MDSTRAVILKHPLRTLLLCFAAWKALLLLVAIASPGQGYDTSTSLVLAQHHHHPQPPARQVQGGGGDGPLPAALHHIAIRLTRWDAIYFTQVAARGYRFEQEWAFGWGFTRLIAGATALAQRSGIPYYEGLESIVAVFIAHIAHLLAVLTLFHLTLVIFPSSSTSGFALSAGILHILSPAGLFLSAPYAESSCAFLSFLGSLLFTKSRPQSGTAIITQDILLLLSGVVFGAATGLRSNGILNGLLLLEEALRTLHDLTHGLNVTKLRRLIFAGLGGICVGMGFLLPQYIAYIEYCAPSHTLSRQWCGRLLPSIYVFVQDHYWQNGLFRYWTLSNVPLFLLAAPMLFISAISNVWALRYKTASASELSKSKKNLSASQGTETDNISVLRNLAVSQLLLTLHTFTAGHVQIITRIASSCPVWVWFLAMPSGKGASVALAKNAVIVMVLYGIIQGALFSSFLPPA</sequence>
<dbReference type="UniPathway" id="UPA00196"/>
<evidence type="ECO:0000256" key="7">
    <source>
        <dbReference type="ARBA" id="ARBA00022679"/>
    </source>
</evidence>
<dbReference type="InParanoid" id="A0A0C3CBI8"/>
<feature type="transmembrane region" description="Helical" evidence="12">
    <location>
        <begin position="166"/>
        <end position="189"/>
    </location>
</feature>
<dbReference type="GO" id="GO:0006506">
    <property type="term" value="P:GPI anchor biosynthetic process"/>
    <property type="evidence" value="ECO:0007669"/>
    <property type="project" value="UniProtKB-UniPathway"/>
</dbReference>